<proteinExistence type="predicted"/>
<feature type="compositionally biased region" description="Low complexity" evidence="1">
    <location>
        <begin position="26"/>
        <end position="35"/>
    </location>
</feature>
<gene>
    <name evidence="3" type="ORF">GJ697_12320</name>
</gene>
<dbReference type="RefSeq" id="WP_154367224.1">
    <property type="nucleotide sequence ID" value="NZ_WKJM01000009.1"/>
</dbReference>
<feature type="region of interest" description="Disordered" evidence="1">
    <location>
        <begin position="26"/>
        <end position="51"/>
    </location>
</feature>
<dbReference type="AlphaFoldDB" id="A0A6L5QG25"/>
<dbReference type="Proteomes" id="UP000481037">
    <property type="component" value="Unassembled WGS sequence"/>
</dbReference>
<keyword evidence="2" id="KW-0732">Signal</keyword>
<name>A0A6L5QG25_9BURK</name>
<organism evidence="3 4">
    <name type="scientific">Duganella alba</name>
    <dbReference type="NCBI Taxonomy" id="2666081"/>
    <lineage>
        <taxon>Bacteria</taxon>
        <taxon>Pseudomonadati</taxon>
        <taxon>Pseudomonadota</taxon>
        <taxon>Betaproteobacteria</taxon>
        <taxon>Burkholderiales</taxon>
        <taxon>Oxalobacteraceae</taxon>
        <taxon>Telluria group</taxon>
        <taxon>Duganella</taxon>
    </lineage>
</organism>
<protein>
    <submittedName>
        <fullName evidence="3">Uncharacterized protein</fullName>
    </submittedName>
</protein>
<keyword evidence="4" id="KW-1185">Reference proteome</keyword>
<sequence length="211" mass="21849">MKMHIAAVLAITSSFMLGSALAADTPAPAAASPHAGMHGQAASAEPLKPLPKQDKLTVRGWSSPAPAAWTPVQPASAMRAAQFILPGGTGKTDDDGEMVVYFFPAGDGGSQDANIQRWTAEVTDAAGKPVKPAVTTSKTGMTKVTLVTLQGAYTRGANMLPDAKRKTGQTLMVAMVETTMGRITLQAYGPSKTVAAHRDSFIKLANGFVPG</sequence>
<evidence type="ECO:0000313" key="4">
    <source>
        <dbReference type="Proteomes" id="UP000481037"/>
    </source>
</evidence>
<comment type="caution">
    <text evidence="3">The sequence shown here is derived from an EMBL/GenBank/DDBJ whole genome shotgun (WGS) entry which is preliminary data.</text>
</comment>
<reference evidence="3 4" key="1">
    <citation type="submission" date="2019-11" db="EMBL/GenBank/DDBJ databases">
        <title>Novel species isolated from a subtropical stream in China.</title>
        <authorList>
            <person name="Lu H."/>
        </authorList>
    </citation>
    <scope>NUCLEOTIDE SEQUENCE [LARGE SCALE GENOMIC DNA]</scope>
    <source>
        <strain evidence="3 4">FT25W</strain>
    </source>
</reference>
<evidence type="ECO:0000256" key="1">
    <source>
        <dbReference type="SAM" id="MobiDB-lite"/>
    </source>
</evidence>
<evidence type="ECO:0000313" key="3">
    <source>
        <dbReference type="EMBL" id="MRX08625.1"/>
    </source>
</evidence>
<feature type="chain" id="PRO_5027117484" evidence="2">
    <location>
        <begin position="23"/>
        <end position="211"/>
    </location>
</feature>
<feature type="signal peptide" evidence="2">
    <location>
        <begin position="1"/>
        <end position="22"/>
    </location>
</feature>
<evidence type="ECO:0000256" key="2">
    <source>
        <dbReference type="SAM" id="SignalP"/>
    </source>
</evidence>
<accession>A0A6L5QG25</accession>
<dbReference type="EMBL" id="WKJM01000009">
    <property type="protein sequence ID" value="MRX08625.1"/>
    <property type="molecule type" value="Genomic_DNA"/>
</dbReference>